<feature type="domain" description="MOSC" evidence="1">
    <location>
        <begin position="33"/>
        <end position="170"/>
    </location>
</feature>
<evidence type="ECO:0000313" key="3">
    <source>
        <dbReference type="Proteomes" id="UP000178776"/>
    </source>
</evidence>
<name>A0A1D9LGB6_9NEIS</name>
<dbReference type="PANTHER" id="PTHR30212:SF2">
    <property type="entry name" value="PROTEIN YIIM"/>
    <property type="match status" value="1"/>
</dbReference>
<gene>
    <name evidence="2" type="ORF">BKX93_09590</name>
</gene>
<sequence length="230" mass="25739">MSRETVIGCVLAVLTGKAVPFVRPDALSAIAKQPLAGRASLGALGLAGDEQGDPRYHGGPHKAVHLYAFEHYTRWRDEIGPRPALEHPGGFGENLSTLGMDETTLCLGDQLAIGSAVLEISQGRQPCWKLNHRFDQRDMAKRLQDSGRTGWYCRVLREGDVGAGDDIRLLARPHPEWTLARLADVFYRRGLERELLLEIARLPLVESWRQLIEKRLESGQLEDWSRRLDG</sequence>
<accession>A0A1D9LGB6</accession>
<evidence type="ECO:0000313" key="2">
    <source>
        <dbReference type="EMBL" id="AOZ50224.1"/>
    </source>
</evidence>
<dbReference type="Pfam" id="PF03473">
    <property type="entry name" value="MOSC"/>
    <property type="match status" value="1"/>
</dbReference>
<dbReference type="Proteomes" id="UP000178776">
    <property type="component" value="Chromosome"/>
</dbReference>
<dbReference type="AlphaFoldDB" id="A0A1D9LGB6"/>
<organism evidence="2 3">
    <name type="scientific">Chromobacterium vaccinii</name>
    <dbReference type="NCBI Taxonomy" id="1108595"/>
    <lineage>
        <taxon>Bacteria</taxon>
        <taxon>Pseudomonadati</taxon>
        <taxon>Pseudomonadota</taxon>
        <taxon>Betaproteobacteria</taxon>
        <taxon>Neisseriales</taxon>
        <taxon>Chromobacteriaceae</taxon>
        <taxon>Chromobacterium</taxon>
    </lineage>
</organism>
<dbReference type="Gene3D" id="2.40.33.20">
    <property type="entry name" value="PK beta-barrel domain-like"/>
    <property type="match status" value="1"/>
</dbReference>
<dbReference type="Pfam" id="PF03475">
    <property type="entry name" value="YiiM_3-alpha"/>
    <property type="match status" value="1"/>
</dbReference>
<dbReference type="GO" id="GO:0003824">
    <property type="term" value="F:catalytic activity"/>
    <property type="evidence" value="ECO:0007669"/>
    <property type="project" value="InterPro"/>
</dbReference>
<dbReference type="GeneID" id="68841467"/>
<dbReference type="PANTHER" id="PTHR30212">
    <property type="entry name" value="PROTEIN YIIM"/>
    <property type="match status" value="1"/>
</dbReference>
<dbReference type="RefSeq" id="WP_046155538.1">
    <property type="nucleotide sequence ID" value="NZ_CP017707.1"/>
</dbReference>
<dbReference type="GO" id="GO:0030151">
    <property type="term" value="F:molybdenum ion binding"/>
    <property type="evidence" value="ECO:0007669"/>
    <property type="project" value="InterPro"/>
</dbReference>
<reference evidence="2 3" key="1">
    <citation type="submission" date="2016-10" db="EMBL/GenBank/DDBJ databases">
        <title>Chromobacterium muskegensis sp. nov., an insecticidal bacterium isolated from Sphagnum bogs.</title>
        <authorList>
            <person name="Sparks M.E."/>
            <person name="Blackburn M.B."/>
            <person name="Gundersen-Rindal D.E."/>
            <person name="Mitchell A."/>
            <person name="Farrar R."/>
            <person name="Kuhar D."/>
        </authorList>
    </citation>
    <scope>NUCLEOTIDE SEQUENCE [LARGE SCALE GENOMIC DNA]</scope>
    <source>
        <strain evidence="2 3">21-1</strain>
    </source>
</reference>
<dbReference type="KEGG" id="cvc:BKX93_09590"/>
<dbReference type="EMBL" id="CP017707">
    <property type="protein sequence ID" value="AOZ50224.1"/>
    <property type="molecule type" value="Genomic_DNA"/>
</dbReference>
<dbReference type="InterPro" id="IPR005163">
    <property type="entry name" value="Tri_helical_YiiM-like"/>
</dbReference>
<dbReference type="PROSITE" id="PS51340">
    <property type="entry name" value="MOSC"/>
    <property type="match status" value="1"/>
</dbReference>
<dbReference type="STRING" id="1108595.BKX93_09590"/>
<proteinExistence type="predicted"/>
<dbReference type="InterPro" id="IPR011037">
    <property type="entry name" value="Pyrv_Knase-like_insert_dom_sf"/>
</dbReference>
<evidence type="ECO:0000259" key="1">
    <source>
        <dbReference type="PROSITE" id="PS51340"/>
    </source>
</evidence>
<dbReference type="GO" id="GO:0030170">
    <property type="term" value="F:pyridoxal phosphate binding"/>
    <property type="evidence" value="ECO:0007669"/>
    <property type="project" value="InterPro"/>
</dbReference>
<dbReference type="InterPro" id="IPR005302">
    <property type="entry name" value="MoCF_Sase_C"/>
</dbReference>
<dbReference type="SUPFAM" id="SSF50800">
    <property type="entry name" value="PK beta-barrel domain-like"/>
    <property type="match status" value="1"/>
</dbReference>
<protein>
    <submittedName>
        <fullName evidence="2">MOSC domain-containing protein</fullName>
    </submittedName>
</protein>
<dbReference type="InterPro" id="IPR052353">
    <property type="entry name" value="Benzoxazolinone_Detox_Enz"/>
</dbReference>